<feature type="transmembrane region" description="Helical" evidence="1">
    <location>
        <begin position="94"/>
        <end position="113"/>
    </location>
</feature>
<protein>
    <submittedName>
        <fullName evidence="2">Sodium:proton antiporter</fullName>
    </submittedName>
</protein>
<keyword evidence="1" id="KW-0472">Membrane</keyword>
<feature type="transmembrane region" description="Helical" evidence="1">
    <location>
        <begin position="295"/>
        <end position="315"/>
    </location>
</feature>
<dbReference type="InterPro" id="IPR031566">
    <property type="entry name" value="CitMHS_2"/>
</dbReference>
<evidence type="ECO:0000256" key="1">
    <source>
        <dbReference type="SAM" id="Phobius"/>
    </source>
</evidence>
<feature type="transmembrane region" description="Helical" evidence="1">
    <location>
        <begin position="216"/>
        <end position="236"/>
    </location>
</feature>
<reference evidence="2" key="1">
    <citation type="submission" date="2021-10" db="EMBL/GenBank/DDBJ databases">
        <title>Genome Sequence of The Candidatus Hydrogeosomobacter endosymbioticus, an Intracellular Bacterial Symbiont of the Anaerobic Ciliate GW7.</title>
        <authorList>
            <person name="Shiohama Y."/>
            <person name="Shinzato N."/>
        </authorList>
    </citation>
    <scope>NUCLEOTIDE SEQUENCE [LARGE SCALE GENOMIC DNA]</scope>
    <source>
        <strain evidence="2">200920</strain>
    </source>
</reference>
<feature type="transmembrane region" description="Helical" evidence="1">
    <location>
        <begin position="55"/>
        <end position="74"/>
    </location>
</feature>
<feature type="transmembrane region" description="Helical" evidence="1">
    <location>
        <begin position="170"/>
        <end position="195"/>
    </location>
</feature>
<proteinExistence type="predicted"/>
<organism evidence="2 3">
    <name type="scientific">Candidatus Hydrogenosomobacter endosymbioticus</name>
    <dbReference type="NCBI Taxonomy" id="2558174"/>
    <lineage>
        <taxon>Bacteria</taxon>
        <taxon>Pseudomonadati</taxon>
        <taxon>Pseudomonadota</taxon>
        <taxon>Alphaproteobacteria</taxon>
        <taxon>Holosporales</taxon>
        <taxon>Holosporaceae</taxon>
        <taxon>Candidatus Hydrogenosomobacter</taxon>
    </lineage>
</organism>
<accession>A0ABM7V8E8</accession>
<keyword evidence="1" id="KW-0812">Transmembrane</keyword>
<feature type="transmembrane region" description="Helical" evidence="1">
    <location>
        <begin position="18"/>
        <end position="43"/>
    </location>
</feature>
<dbReference type="Pfam" id="PF16980">
    <property type="entry name" value="CitMHS_2"/>
    <property type="match status" value="1"/>
</dbReference>
<feature type="transmembrane region" description="Helical" evidence="1">
    <location>
        <begin position="256"/>
        <end position="275"/>
    </location>
</feature>
<evidence type="ECO:0000313" key="3">
    <source>
        <dbReference type="Proteomes" id="UP001320209"/>
    </source>
</evidence>
<gene>
    <name evidence="2" type="ORF">HYD_1820</name>
</gene>
<keyword evidence="3" id="KW-1185">Reference proteome</keyword>
<dbReference type="EMBL" id="AP025225">
    <property type="protein sequence ID" value="BDB96049.1"/>
    <property type="molecule type" value="Genomic_DNA"/>
</dbReference>
<name>A0ABM7V8E8_9PROT</name>
<dbReference type="Proteomes" id="UP001320209">
    <property type="component" value="Chromosome"/>
</dbReference>
<keyword evidence="1" id="KW-1133">Transmembrane helix</keyword>
<feature type="transmembrane region" description="Helical" evidence="1">
    <location>
        <begin position="335"/>
        <end position="360"/>
    </location>
</feature>
<evidence type="ECO:0000313" key="2">
    <source>
        <dbReference type="EMBL" id="BDB96049.1"/>
    </source>
</evidence>
<feature type="transmembrane region" description="Helical" evidence="1">
    <location>
        <begin position="134"/>
        <end position="158"/>
    </location>
</feature>
<sequence>MIDVKGIYAATPAMNVSIISLGAILSSVMGTTGASIVLITPLLQINGSRRNKAHTVLCFIFAVSNIGGCLSPLGDPPLFVGFLNGVNFFWPFKNLFLPMSIVLVPLLTGYWALDKKLYKKERIQKPKADRELSSADKSVAVSGIAYMALFPVVALITIGSEIITIKQLKISSTISLSVISMLRNFLLLVIAALVFRFGSRKNRKFNRFSSEPLKEVGMIFLGVFITAMPVVEYISSCKAVGVFSILNDSGPLRPALYFWITGILSSILDNAPTYLLMFHAAGGKAALIDIESNKILLKAISCGSVFMGALTYIGNSPNLLVKAVSEQRGVKMPSFIAYSKWAIVCLTPLFVLLTAILFVCCK</sequence>